<keyword evidence="1" id="KW-0812">Transmembrane</keyword>
<keyword evidence="3" id="KW-1185">Reference proteome</keyword>
<dbReference type="AlphaFoldDB" id="A0AAV4GKM8"/>
<gene>
    <name evidence="2" type="ORF">ElyMa_004169200</name>
</gene>
<dbReference type="EMBL" id="BMAT01008448">
    <property type="protein sequence ID" value="GFR85236.1"/>
    <property type="molecule type" value="Genomic_DNA"/>
</dbReference>
<sequence length="87" mass="9166">MALREVENDCGYWPMRKINVHVEVNGEKVVGISRPTGKVVGGGGGVIVVAVVVLVVVAAAAAAAAVPFVVELCHSRARQRLFTKIQT</sequence>
<proteinExistence type="predicted"/>
<accession>A0AAV4GKM8</accession>
<feature type="transmembrane region" description="Helical" evidence="1">
    <location>
        <begin position="46"/>
        <end position="70"/>
    </location>
</feature>
<dbReference type="Proteomes" id="UP000762676">
    <property type="component" value="Unassembled WGS sequence"/>
</dbReference>
<organism evidence="2 3">
    <name type="scientific">Elysia marginata</name>
    <dbReference type="NCBI Taxonomy" id="1093978"/>
    <lineage>
        <taxon>Eukaryota</taxon>
        <taxon>Metazoa</taxon>
        <taxon>Spiralia</taxon>
        <taxon>Lophotrochozoa</taxon>
        <taxon>Mollusca</taxon>
        <taxon>Gastropoda</taxon>
        <taxon>Heterobranchia</taxon>
        <taxon>Euthyneura</taxon>
        <taxon>Panpulmonata</taxon>
        <taxon>Sacoglossa</taxon>
        <taxon>Placobranchoidea</taxon>
        <taxon>Plakobranchidae</taxon>
        <taxon>Elysia</taxon>
    </lineage>
</organism>
<keyword evidence="1" id="KW-0472">Membrane</keyword>
<evidence type="ECO:0000313" key="3">
    <source>
        <dbReference type="Proteomes" id="UP000762676"/>
    </source>
</evidence>
<evidence type="ECO:0000313" key="2">
    <source>
        <dbReference type="EMBL" id="GFR85236.1"/>
    </source>
</evidence>
<name>A0AAV4GKM8_9GAST</name>
<keyword evidence="1" id="KW-1133">Transmembrane helix</keyword>
<reference evidence="2 3" key="1">
    <citation type="journal article" date="2021" name="Elife">
        <title>Chloroplast acquisition without the gene transfer in kleptoplastic sea slugs, Plakobranchus ocellatus.</title>
        <authorList>
            <person name="Maeda T."/>
            <person name="Takahashi S."/>
            <person name="Yoshida T."/>
            <person name="Shimamura S."/>
            <person name="Takaki Y."/>
            <person name="Nagai Y."/>
            <person name="Toyoda A."/>
            <person name="Suzuki Y."/>
            <person name="Arimoto A."/>
            <person name="Ishii H."/>
            <person name="Satoh N."/>
            <person name="Nishiyama T."/>
            <person name="Hasebe M."/>
            <person name="Maruyama T."/>
            <person name="Minagawa J."/>
            <person name="Obokata J."/>
            <person name="Shigenobu S."/>
        </authorList>
    </citation>
    <scope>NUCLEOTIDE SEQUENCE [LARGE SCALE GENOMIC DNA]</scope>
</reference>
<comment type="caution">
    <text evidence="2">The sequence shown here is derived from an EMBL/GenBank/DDBJ whole genome shotgun (WGS) entry which is preliminary data.</text>
</comment>
<protein>
    <submittedName>
        <fullName evidence="2">Uncharacterized protein</fullName>
    </submittedName>
</protein>
<evidence type="ECO:0000256" key="1">
    <source>
        <dbReference type="SAM" id="Phobius"/>
    </source>
</evidence>